<feature type="transmembrane region" description="Helical" evidence="1">
    <location>
        <begin position="7"/>
        <end position="27"/>
    </location>
</feature>
<feature type="transmembrane region" description="Helical" evidence="1">
    <location>
        <begin position="39"/>
        <end position="63"/>
    </location>
</feature>
<gene>
    <name evidence="3" type="ORF">I601_0175</name>
</gene>
<reference evidence="3 4" key="1">
    <citation type="submission" date="2016-03" db="EMBL/GenBank/DDBJ databases">
        <title>Complete genome sequence of a soil Actinobacterium, Nocardioides dokdonensis FR1436.</title>
        <authorList>
            <person name="Kwon S.-K."/>
            <person name="Kim K."/>
            <person name="Kim J.F."/>
        </authorList>
    </citation>
    <scope>NUCLEOTIDE SEQUENCE [LARGE SCALE GENOMIC DNA]</scope>
    <source>
        <strain evidence="3 4">FR1436</strain>
    </source>
</reference>
<proteinExistence type="predicted"/>
<dbReference type="STRING" id="1300347.I601_0175"/>
<dbReference type="OrthoDB" id="4966979at2"/>
<keyword evidence="1" id="KW-1133">Transmembrane helix</keyword>
<dbReference type="KEGG" id="ndk:I601_0175"/>
<dbReference type="AlphaFoldDB" id="A0A1A9GE89"/>
<feature type="transmembrane region" description="Helical" evidence="1">
    <location>
        <begin position="288"/>
        <end position="306"/>
    </location>
</feature>
<dbReference type="PATRIC" id="fig|1300347.3.peg.178"/>
<evidence type="ECO:0000259" key="2">
    <source>
        <dbReference type="Pfam" id="PF07786"/>
    </source>
</evidence>
<dbReference type="RefSeq" id="WP_084526969.1">
    <property type="nucleotide sequence ID" value="NZ_CP015079.1"/>
</dbReference>
<dbReference type="InterPro" id="IPR012429">
    <property type="entry name" value="HGSNAT_cat"/>
</dbReference>
<dbReference type="EMBL" id="CP015079">
    <property type="protein sequence ID" value="ANH36629.1"/>
    <property type="molecule type" value="Genomic_DNA"/>
</dbReference>
<protein>
    <recommendedName>
        <fullName evidence="2">Heparan-alpha-glucosaminide N-acetyltransferase catalytic domain-containing protein</fullName>
    </recommendedName>
</protein>
<keyword evidence="1" id="KW-0472">Membrane</keyword>
<evidence type="ECO:0000313" key="3">
    <source>
        <dbReference type="EMBL" id="ANH36629.1"/>
    </source>
</evidence>
<evidence type="ECO:0000313" key="4">
    <source>
        <dbReference type="Proteomes" id="UP000077868"/>
    </source>
</evidence>
<sequence length="390" mass="40140">MLRPGRLVGLDLARCLALLAMMATHLLDPRSADGSLSTSAWLFSGRASALFAVLAGVSLALMTGRARPLRGRARLTRSAGLAVRAVLIAAVGLALGAVDSGIAVILTHYGLLFLLGLLVVGLRARALALLAAAWVLLAPVASQLVRPHLPARGYASPSLEQLGDPVRLLSELLFTGYYPMASWFAYLLAGLALGRLDLGSVRRRGLAGLALAGAALAVTATWLSHTLTARADVLGALVPGVLARRGPAVAEVRLRGSVEGGLYGQTPVEGPWQWLLVVAPHSTTPFDLAQTIGSAVLVVAACLLLVRLLPARGAVVAAVLGGAGAATLSLYTLHVLMTSDLLPPDLGDPGTVVQYVVVLGAGALLAVRGWRGPMEAVVARAAQGVEAALR</sequence>
<feature type="transmembrane region" description="Helical" evidence="1">
    <location>
        <begin position="176"/>
        <end position="194"/>
    </location>
</feature>
<dbReference type="Proteomes" id="UP000077868">
    <property type="component" value="Chromosome"/>
</dbReference>
<organism evidence="3 4">
    <name type="scientific">Nocardioides dokdonensis FR1436</name>
    <dbReference type="NCBI Taxonomy" id="1300347"/>
    <lineage>
        <taxon>Bacteria</taxon>
        <taxon>Bacillati</taxon>
        <taxon>Actinomycetota</taxon>
        <taxon>Actinomycetes</taxon>
        <taxon>Propionibacteriales</taxon>
        <taxon>Nocardioidaceae</taxon>
        <taxon>Nocardioides</taxon>
    </lineage>
</organism>
<feature type="transmembrane region" description="Helical" evidence="1">
    <location>
        <begin position="352"/>
        <end position="370"/>
    </location>
</feature>
<feature type="domain" description="Heparan-alpha-glucosaminide N-acetyltransferase catalytic" evidence="2">
    <location>
        <begin position="6"/>
        <end position="204"/>
    </location>
</feature>
<feature type="transmembrane region" description="Helical" evidence="1">
    <location>
        <begin position="101"/>
        <end position="120"/>
    </location>
</feature>
<feature type="transmembrane region" description="Helical" evidence="1">
    <location>
        <begin position="127"/>
        <end position="145"/>
    </location>
</feature>
<evidence type="ECO:0000256" key="1">
    <source>
        <dbReference type="SAM" id="Phobius"/>
    </source>
</evidence>
<accession>A0A1A9GE89</accession>
<name>A0A1A9GE89_9ACTN</name>
<keyword evidence="4" id="KW-1185">Reference proteome</keyword>
<feature type="transmembrane region" description="Helical" evidence="1">
    <location>
        <begin position="313"/>
        <end position="332"/>
    </location>
</feature>
<feature type="transmembrane region" description="Helical" evidence="1">
    <location>
        <begin position="75"/>
        <end position="95"/>
    </location>
</feature>
<feature type="transmembrane region" description="Helical" evidence="1">
    <location>
        <begin position="206"/>
        <end position="224"/>
    </location>
</feature>
<dbReference type="Pfam" id="PF07786">
    <property type="entry name" value="HGSNAT_cat"/>
    <property type="match status" value="1"/>
</dbReference>
<keyword evidence="1" id="KW-0812">Transmembrane</keyword>